<comment type="function">
    <text evidence="6">Forms chloride channels.</text>
</comment>
<dbReference type="OrthoDB" id="201595at2759"/>
<keyword evidence="6" id="KW-1003">Cell membrane</keyword>
<keyword evidence="2 6" id="KW-0812">Transmembrane</keyword>
<feature type="transmembrane region" description="Helical" evidence="6">
    <location>
        <begin position="77"/>
        <end position="95"/>
    </location>
</feature>
<evidence type="ECO:0000256" key="4">
    <source>
        <dbReference type="ARBA" id="ARBA00023136"/>
    </source>
</evidence>
<feature type="transmembrane region" description="Helical" evidence="6">
    <location>
        <begin position="268"/>
        <end position="285"/>
    </location>
</feature>
<sequence>MTISYNLDVSRASAFSFFRLLFRWKASIWKIALKELFVWTILFLIISFIYRTEYFLTSEQKMIFEDIAHYFNTRLDFIPLTFILGFFVNIIMTRWSSLFDNMGYIENYAIRIGNYIRGDDGETRLMRRAMARYLVLTQVLIFRDISIKVRKRFPTYDSIVKAGILLEEEKNKLNAIKIHYDKYWAPTNWIYSLIFKARSQNKITHDILASKLCDEIKEFRYNLQLVCNYDWVPLPLVYPQVIFLAVYVYFGVCLISRQFIFTERNIDLILPLMTMIQFFFFVGWLKIAQGLLNPFGTDDDDFECNFLIDKNLATSLCIVDAEYDNPPEIKEDIFWKKPKFEPIYPFGEQPSRKMSLTSSASNFK</sequence>
<reference evidence="7 9" key="2">
    <citation type="submission" date="2018-11" db="EMBL/GenBank/DDBJ databases">
        <authorList>
            <consortium name="Pathogen Informatics"/>
        </authorList>
    </citation>
    <scope>NUCLEOTIDE SEQUENCE [LARGE SCALE GENOMIC DNA]</scope>
</reference>
<feature type="transmembrane region" description="Helical" evidence="6">
    <location>
        <begin position="237"/>
        <end position="256"/>
    </location>
</feature>
<dbReference type="InterPro" id="IPR021134">
    <property type="entry name" value="Bestrophin-like"/>
</dbReference>
<dbReference type="Proteomes" id="UP000038040">
    <property type="component" value="Unplaced"/>
</dbReference>
<dbReference type="EMBL" id="UYYG01001172">
    <property type="protein sequence ID" value="VDN58794.1"/>
    <property type="molecule type" value="Genomic_DNA"/>
</dbReference>
<dbReference type="Pfam" id="PF01062">
    <property type="entry name" value="Bestrophin"/>
    <property type="match status" value="1"/>
</dbReference>
<reference evidence="10" key="1">
    <citation type="submission" date="2017-02" db="UniProtKB">
        <authorList>
            <consortium name="WormBaseParasite"/>
        </authorList>
    </citation>
    <scope>IDENTIFICATION</scope>
</reference>
<evidence type="ECO:0000313" key="8">
    <source>
        <dbReference type="Proteomes" id="UP000038040"/>
    </source>
</evidence>
<protein>
    <recommendedName>
        <fullName evidence="6">Bestrophin homolog</fullName>
    </recommendedName>
</protein>
<evidence type="ECO:0000313" key="10">
    <source>
        <dbReference type="WBParaSite" id="DME_0000496801-mRNA-1"/>
    </source>
</evidence>
<evidence type="ECO:0000313" key="9">
    <source>
        <dbReference type="Proteomes" id="UP000274756"/>
    </source>
</evidence>
<keyword evidence="6" id="KW-0869">Chloride channel</keyword>
<gene>
    <name evidence="7" type="ORF">DME_LOCUS8767</name>
</gene>
<comment type="similarity">
    <text evidence="5 6">Belongs to the anion channel-forming bestrophin (TC 1.A.46) family. Calcium-sensitive chloride channel subfamily.</text>
</comment>
<dbReference type="GO" id="GO:0034707">
    <property type="term" value="C:chloride channel complex"/>
    <property type="evidence" value="ECO:0007669"/>
    <property type="project" value="UniProtKB-KW"/>
</dbReference>
<keyword evidence="3 6" id="KW-1133">Transmembrane helix</keyword>
<keyword evidence="9" id="KW-1185">Reference proteome</keyword>
<name>A0A0N4UCH3_DRAME</name>
<evidence type="ECO:0000256" key="2">
    <source>
        <dbReference type="ARBA" id="ARBA00022692"/>
    </source>
</evidence>
<dbReference type="PANTHER" id="PTHR10736:SF0">
    <property type="entry name" value="BESTROPHIN HOMOLOG"/>
    <property type="match status" value="1"/>
</dbReference>
<accession>A0A0N4UCH3</accession>
<dbReference type="WBParaSite" id="DME_0000496801-mRNA-1">
    <property type="protein sequence ID" value="DME_0000496801-mRNA-1"/>
    <property type="gene ID" value="DME_0000496801"/>
</dbReference>
<dbReference type="PANTHER" id="PTHR10736">
    <property type="entry name" value="BESTROPHIN"/>
    <property type="match status" value="1"/>
</dbReference>
<dbReference type="GO" id="GO:0005254">
    <property type="term" value="F:chloride channel activity"/>
    <property type="evidence" value="ECO:0007669"/>
    <property type="project" value="UniProtKB-KW"/>
</dbReference>
<evidence type="ECO:0000256" key="6">
    <source>
        <dbReference type="RuleBase" id="RU363126"/>
    </source>
</evidence>
<feature type="transmembrane region" description="Helical" evidence="6">
    <location>
        <begin position="36"/>
        <end position="56"/>
    </location>
</feature>
<comment type="subcellular location">
    <subcellularLocation>
        <location evidence="6">Cell membrane</location>
        <topology evidence="6">Multi-pass membrane protein</topology>
    </subcellularLocation>
    <subcellularLocation>
        <location evidence="1">Membrane</location>
    </subcellularLocation>
</comment>
<keyword evidence="6" id="KW-0813">Transport</keyword>
<keyword evidence="6" id="KW-0407">Ion channel</keyword>
<proteinExistence type="inferred from homology"/>
<evidence type="ECO:0000256" key="3">
    <source>
        <dbReference type="ARBA" id="ARBA00022989"/>
    </source>
</evidence>
<keyword evidence="4 6" id="KW-0472">Membrane</keyword>
<keyword evidence="6" id="KW-0868">Chloride</keyword>
<evidence type="ECO:0000256" key="1">
    <source>
        <dbReference type="ARBA" id="ARBA00004370"/>
    </source>
</evidence>
<evidence type="ECO:0000313" key="7">
    <source>
        <dbReference type="EMBL" id="VDN58794.1"/>
    </source>
</evidence>
<dbReference type="Proteomes" id="UP000274756">
    <property type="component" value="Unassembled WGS sequence"/>
</dbReference>
<dbReference type="GO" id="GO:0005886">
    <property type="term" value="C:plasma membrane"/>
    <property type="evidence" value="ECO:0007669"/>
    <property type="project" value="UniProtKB-SubCell"/>
</dbReference>
<organism evidence="8 10">
    <name type="scientific">Dracunculus medinensis</name>
    <name type="common">Guinea worm</name>
    <dbReference type="NCBI Taxonomy" id="318479"/>
    <lineage>
        <taxon>Eukaryota</taxon>
        <taxon>Metazoa</taxon>
        <taxon>Ecdysozoa</taxon>
        <taxon>Nematoda</taxon>
        <taxon>Chromadorea</taxon>
        <taxon>Rhabditida</taxon>
        <taxon>Spirurina</taxon>
        <taxon>Dracunculoidea</taxon>
        <taxon>Dracunculidae</taxon>
        <taxon>Dracunculus</taxon>
    </lineage>
</organism>
<keyword evidence="6" id="KW-0406">Ion transport</keyword>
<dbReference type="AlphaFoldDB" id="A0A0N4UCH3"/>
<evidence type="ECO:0000256" key="5">
    <source>
        <dbReference type="ARBA" id="ARBA00034769"/>
    </source>
</evidence>
<dbReference type="InterPro" id="IPR000615">
    <property type="entry name" value="Bestrophin"/>
</dbReference>